<evidence type="ECO:0000313" key="1">
    <source>
        <dbReference type="EMBL" id="SYV96913.1"/>
    </source>
</evidence>
<keyword evidence="1" id="KW-0687">Ribonucleoprotein</keyword>
<feature type="non-terminal residue" evidence="1">
    <location>
        <position position="42"/>
    </location>
</feature>
<protein>
    <submittedName>
        <fullName evidence="1">50S ribosomal protein L16</fullName>
    </submittedName>
</protein>
<dbReference type="GO" id="GO:0006412">
    <property type="term" value="P:translation"/>
    <property type="evidence" value="ECO:0007669"/>
    <property type="project" value="InterPro"/>
</dbReference>
<dbReference type="KEGG" id="medw:NCTC10132_00254"/>
<dbReference type="GO" id="GO:0005840">
    <property type="term" value="C:ribosome"/>
    <property type="evidence" value="ECO:0007669"/>
    <property type="project" value="UniProtKB-KW"/>
</dbReference>
<accession>A0A3B0QA37</accession>
<keyword evidence="2" id="KW-1185">Reference proteome</keyword>
<organism evidence="1 2">
    <name type="scientific">Mycoplasmopsis edwardii</name>
    <dbReference type="NCBI Taxonomy" id="53558"/>
    <lineage>
        <taxon>Bacteria</taxon>
        <taxon>Bacillati</taxon>
        <taxon>Mycoplasmatota</taxon>
        <taxon>Mycoplasmoidales</taxon>
        <taxon>Metamycoplasmataceae</taxon>
        <taxon>Mycoplasmopsis</taxon>
    </lineage>
</organism>
<reference evidence="2" key="1">
    <citation type="submission" date="2018-06" db="EMBL/GenBank/DDBJ databases">
        <authorList>
            <consortium name="Pathogen Informatics"/>
        </authorList>
    </citation>
    <scope>NUCLEOTIDE SEQUENCE [LARGE SCALE GENOMIC DNA]</scope>
    <source>
        <strain evidence="2">NCTC10132</strain>
    </source>
</reference>
<dbReference type="SUPFAM" id="SSF54686">
    <property type="entry name" value="Ribosomal protein L16p/L10e"/>
    <property type="match status" value="1"/>
</dbReference>
<name>A0A3B0QA37_9BACT</name>
<gene>
    <name evidence="1" type="ORF">NCTC10132_00254</name>
</gene>
<sequence>MLQPKRTKYRKPFLVKHDKRKATKGNTVSFGEFGLQAVTSAW</sequence>
<dbReference type="Gene3D" id="3.90.1170.10">
    <property type="entry name" value="Ribosomal protein L10e/L16"/>
    <property type="match status" value="1"/>
</dbReference>
<dbReference type="AlphaFoldDB" id="A0A3B0QA37"/>
<proteinExistence type="predicted"/>
<dbReference type="InterPro" id="IPR036920">
    <property type="entry name" value="Ribosomal_uL16_sf"/>
</dbReference>
<dbReference type="Proteomes" id="UP000257559">
    <property type="component" value="Chromosome"/>
</dbReference>
<dbReference type="EMBL" id="LS991951">
    <property type="protein sequence ID" value="SYV96913.1"/>
    <property type="molecule type" value="Genomic_DNA"/>
</dbReference>
<dbReference type="GO" id="GO:0003735">
    <property type="term" value="F:structural constituent of ribosome"/>
    <property type="evidence" value="ECO:0007669"/>
    <property type="project" value="InterPro"/>
</dbReference>
<evidence type="ECO:0000313" key="2">
    <source>
        <dbReference type="Proteomes" id="UP000257559"/>
    </source>
</evidence>
<keyword evidence="1" id="KW-0689">Ribosomal protein</keyword>